<accession>A0AAW5VRZ6</accession>
<dbReference type="Proteomes" id="UP001208912">
    <property type="component" value="Unassembled WGS sequence"/>
</dbReference>
<proteinExistence type="predicted"/>
<comment type="caution">
    <text evidence="2">The sequence shown here is derived from an EMBL/GenBank/DDBJ whole genome shotgun (WGS) entry which is preliminary data.</text>
</comment>
<dbReference type="AlphaFoldDB" id="A0AAW5VRZ6"/>
<evidence type="ECO:0000313" key="2">
    <source>
        <dbReference type="EMBL" id="MCW7532358.1"/>
    </source>
</evidence>
<dbReference type="RefSeq" id="WP_265353483.1">
    <property type="nucleotide sequence ID" value="NZ_JAMQPL010000044.1"/>
</dbReference>
<name>A0AAW5VRZ6_9LEPT</name>
<evidence type="ECO:0000313" key="1">
    <source>
        <dbReference type="EMBL" id="MCW7528494.1"/>
    </source>
</evidence>
<gene>
    <name evidence="1" type="ORF">ND861_19210</name>
    <name evidence="2" type="ORF">ND862_19230</name>
</gene>
<protein>
    <submittedName>
        <fullName evidence="2">Type II toxin-antitoxin system RelE/ParE family toxin</fullName>
    </submittedName>
</protein>
<evidence type="ECO:0000313" key="4">
    <source>
        <dbReference type="Proteomes" id="UP001208912"/>
    </source>
</evidence>
<organism evidence="2 3">
    <name type="scientific">Leptospira soteropolitanensis</name>
    <dbReference type="NCBI Taxonomy" id="2950025"/>
    <lineage>
        <taxon>Bacteria</taxon>
        <taxon>Pseudomonadati</taxon>
        <taxon>Spirochaetota</taxon>
        <taxon>Spirochaetia</taxon>
        <taxon>Leptospirales</taxon>
        <taxon>Leptospiraceae</taxon>
        <taxon>Leptospira</taxon>
    </lineage>
</organism>
<dbReference type="EMBL" id="JAMQPL010000044">
    <property type="protein sequence ID" value="MCW7532358.1"/>
    <property type="molecule type" value="Genomic_DNA"/>
</dbReference>
<reference evidence="2 4" key="1">
    <citation type="submission" date="2022-06" db="EMBL/GenBank/DDBJ databases">
        <title>Leptospira isolates from biofilms formed at urban environments.</title>
        <authorList>
            <person name="Ribeiro P.S."/>
            <person name="Sousa T."/>
            <person name="Carvalho N."/>
            <person name="Aburjaile F."/>
            <person name="Neves F."/>
            <person name="Oliveira D."/>
            <person name="Blanco L."/>
            <person name="Lima J."/>
            <person name="Costa F."/>
            <person name="Brenig B."/>
            <person name="Soares S."/>
            <person name="Ramos R."/>
            <person name="Goes-Neto A."/>
            <person name="Matiuzzi M."/>
            <person name="Azevedo V."/>
            <person name="Ristow P."/>
        </authorList>
    </citation>
    <scope>NUCLEOTIDE SEQUENCE</scope>
    <source>
        <strain evidence="1 4">VSF19</strain>
        <strain evidence="2">VSF20</strain>
    </source>
</reference>
<dbReference type="EMBL" id="JAMQPM010000043">
    <property type="protein sequence ID" value="MCW7528494.1"/>
    <property type="molecule type" value="Genomic_DNA"/>
</dbReference>
<evidence type="ECO:0000313" key="3">
    <source>
        <dbReference type="Proteomes" id="UP001208540"/>
    </source>
</evidence>
<keyword evidence="4" id="KW-1185">Reference proteome</keyword>
<dbReference type="InterPro" id="IPR009241">
    <property type="entry name" value="HigB-like"/>
</dbReference>
<sequence>MWQVLQTEEFEGWLATLNESVKEDIFANVTVLGVHGPSLGRPRVDTIKNSIHKNMKELRVQSSGNPYRIFFAFDPERRAILLIGGNKKGNNRFYDKFIPIADKLFDQYLEDM</sequence>
<dbReference type="Pfam" id="PF05973">
    <property type="entry name" value="Gp49"/>
    <property type="match status" value="1"/>
</dbReference>
<dbReference type="Proteomes" id="UP001208540">
    <property type="component" value="Unassembled WGS sequence"/>
</dbReference>